<feature type="domain" description="CheR-type methyltransferase" evidence="8">
    <location>
        <begin position="20"/>
        <end position="298"/>
    </location>
</feature>
<reference evidence="9 10" key="1">
    <citation type="submission" date="2017-08" db="EMBL/GenBank/DDBJ databases">
        <title>Infants hospitalized years apart are colonized by the same room-sourced microbial strains.</title>
        <authorList>
            <person name="Brooks B."/>
            <person name="Olm M.R."/>
            <person name="Firek B.A."/>
            <person name="Baker R."/>
            <person name="Thomas B.C."/>
            <person name="Morowitz M.J."/>
            <person name="Banfield J.F."/>
        </authorList>
    </citation>
    <scope>NUCLEOTIDE SEQUENCE [LARGE SCALE GENOMIC DNA]</scope>
    <source>
        <strain evidence="9">S2_005_002_R2_33</strain>
    </source>
</reference>
<evidence type="ECO:0000256" key="5">
    <source>
        <dbReference type="PIRNR" id="PIRNR000410"/>
    </source>
</evidence>
<dbReference type="SUPFAM" id="SSF53335">
    <property type="entry name" value="S-adenosyl-L-methionine-dependent methyltransferases"/>
    <property type="match status" value="1"/>
</dbReference>
<dbReference type="PROSITE" id="PS50123">
    <property type="entry name" value="CHER"/>
    <property type="match status" value="1"/>
</dbReference>
<dbReference type="Gene3D" id="1.10.155.10">
    <property type="entry name" value="Chemotaxis receptor methyltransferase CheR, N-terminal domain"/>
    <property type="match status" value="1"/>
</dbReference>
<organism evidence="9 10">
    <name type="scientific">Novosphingobium pentaromativorans</name>
    <dbReference type="NCBI Taxonomy" id="205844"/>
    <lineage>
        <taxon>Bacteria</taxon>
        <taxon>Pseudomonadati</taxon>
        <taxon>Pseudomonadota</taxon>
        <taxon>Alphaproteobacteria</taxon>
        <taxon>Sphingomonadales</taxon>
        <taxon>Sphingomonadaceae</taxon>
        <taxon>Novosphingobium</taxon>
    </lineage>
</organism>
<dbReference type="PANTHER" id="PTHR24422">
    <property type="entry name" value="CHEMOTAXIS PROTEIN METHYLTRANSFERASE"/>
    <property type="match status" value="1"/>
</dbReference>
<gene>
    <name evidence="9" type="ORF">DI555_19625</name>
</gene>
<dbReference type="Pfam" id="PF03705">
    <property type="entry name" value="CheR_N"/>
    <property type="match status" value="1"/>
</dbReference>
<evidence type="ECO:0000313" key="9">
    <source>
        <dbReference type="EMBL" id="PZQ52030.1"/>
    </source>
</evidence>
<dbReference type="InterPro" id="IPR000780">
    <property type="entry name" value="CheR_MeTrfase"/>
</dbReference>
<name>A0A2W5QKL0_9SPHN</name>
<comment type="catalytic activity">
    <reaction evidence="1 5">
        <text>L-glutamyl-[protein] + S-adenosyl-L-methionine = [protein]-L-glutamate 5-O-methyl ester + S-adenosyl-L-homocysteine</text>
        <dbReference type="Rhea" id="RHEA:24452"/>
        <dbReference type="Rhea" id="RHEA-COMP:10208"/>
        <dbReference type="Rhea" id="RHEA-COMP:10311"/>
        <dbReference type="ChEBI" id="CHEBI:29973"/>
        <dbReference type="ChEBI" id="CHEBI:57856"/>
        <dbReference type="ChEBI" id="CHEBI:59789"/>
        <dbReference type="ChEBI" id="CHEBI:82795"/>
        <dbReference type="EC" id="2.1.1.80"/>
    </reaction>
</comment>
<dbReference type="InterPro" id="IPR026024">
    <property type="entry name" value="Chemotaxis_MeTrfase_CheR"/>
</dbReference>
<feature type="region of interest" description="Disordered" evidence="7">
    <location>
        <begin position="1"/>
        <end position="20"/>
    </location>
</feature>
<feature type="binding site" evidence="6">
    <location>
        <position position="169"/>
    </location>
    <ligand>
        <name>S-adenosyl-L-methionine</name>
        <dbReference type="ChEBI" id="CHEBI:59789"/>
    </ligand>
</feature>
<proteinExistence type="predicted"/>
<dbReference type="InterPro" id="IPR050903">
    <property type="entry name" value="Bact_Chemotaxis_MeTrfase"/>
</dbReference>
<comment type="caution">
    <text evidence="9">The sequence shown here is derived from an EMBL/GenBank/DDBJ whole genome shotgun (WGS) entry which is preliminary data.</text>
</comment>
<feature type="binding site" evidence="6">
    <location>
        <position position="95"/>
    </location>
    <ligand>
        <name>S-adenosyl-L-methionine</name>
        <dbReference type="ChEBI" id="CHEBI:59789"/>
    </ligand>
</feature>
<dbReference type="GO" id="GO:0032259">
    <property type="term" value="P:methylation"/>
    <property type="evidence" value="ECO:0007669"/>
    <property type="project" value="UniProtKB-KW"/>
</dbReference>
<dbReference type="InterPro" id="IPR036804">
    <property type="entry name" value="CheR_N_sf"/>
</dbReference>
<keyword evidence="4 5" id="KW-0949">S-adenosyl-L-methionine</keyword>
<accession>A0A2W5QKL0</accession>
<evidence type="ECO:0000259" key="8">
    <source>
        <dbReference type="PROSITE" id="PS50123"/>
    </source>
</evidence>
<dbReference type="InterPro" id="IPR029063">
    <property type="entry name" value="SAM-dependent_MTases_sf"/>
</dbReference>
<comment type="function">
    <text evidence="5">Methylation of the membrane-bound methyl-accepting chemotaxis proteins (MCP) to form gamma-glutamyl methyl ester residues in MCP.</text>
</comment>
<feature type="binding site" evidence="6">
    <location>
        <position position="139"/>
    </location>
    <ligand>
        <name>S-adenosyl-L-methionine</name>
        <dbReference type="ChEBI" id="CHEBI:59789"/>
    </ligand>
</feature>
<dbReference type="Proteomes" id="UP000249082">
    <property type="component" value="Unassembled WGS sequence"/>
</dbReference>
<dbReference type="GO" id="GO:0008983">
    <property type="term" value="F:protein-glutamate O-methyltransferase activity"/>
    <property type="evidence" value="ECO:0007669"/>
    <property type="project" value="UniProtKB-EC"/>
</dbReference>
<feature type="binding site" evidence="6">
    <location>
        <begin position="241"/>
        <end position="242"/>
    </location>
    <ligand>
        <name>S-adenosyl-L-methionine</name>
        <dbReference type="ChEBI" id="CHEBI:59789"/>
    </ligand>
</feature>
<dbReference type="EMBL" id="QFPX01000021">
    <property type="protein sequence ID" value="PZQ52030.1"/>
    <property type="molecule type" value="Genomic_DNA"/>
</dbReference>
<evidence type="ECO:0000256" key="4">
    <source>
        <dbReference type="ARBA" id="ARBA00022691"/>
    </source>
</evidence>
<feature type="binding site" evidence="6">
    <location>
        <position position="101"/>
    </location>
    <ligand>
        <name>S-adenosyl-L-methionine</name>
        <dbReference type="ChEBI" id="CHEBI:59789"/>
    </ligand>
</feature>
<dbReference type="CDD" id="cd02440">
    <property type="entry name" value="AdoMet_MTases"/>
    <property type="match status" value="1"/>
</dbReference>
<dbReference type="PIRSF" id="PIRSF000410">
    <property type="entry name" value="CheR"/>
    <property type="match status" value="1"/>
</dbReference>
<dbReference type="InterPro" id="IPR022642">
    <property type="entry name" value="CheR_C"/>
</dbReference>
<evidence type="ECO:0000256" key="7">
    <source>
        <dbReference type="SAM" id="MobiDB-lite"/>
    </source>
</evidence>
<feature type="binding site" evidence="6">
    <location>
        <position position="97"/>
    </location>
    <ligand>
        <name>S-adenosyl-L-methionine</name>
        <dbReference type="ChEBI" id="CHEBI:59789"/>
    </ligand>
</feature>
<dbReference type="PRINTS" id="PR00996">
    <property type="entry name" value="CHERMTFRASE"/>
</dbReference>
<dbReference type="EC" id="2.1.1.80" evidence="5"/>
<dbReference type="InterPro" id="IPR022641">
    <property type="entry name" value="CheR_N"/>
</dbReference>
<feature type="binding site" evidence="6">
    <location>
        <begin position="224"/>
        <end position="225"/>
    </location>
    <ligand>
        <name>S-adenosyl-L-methionine</name>
        <dbReference type="ChEBI" id="CHEBI:59789"/>
    </ligand>
</feature>
<dbReference type="SUPFAM" id="SSF47757">
    <property type="entry name" value="Chemotaxis receptor methyltransferase CheR, N-terminal domain"/>
    <property type="match status" value="1"/>
</dbReference>
<dbReference type="AlphaFoldDB" id="A0A2W5QKL0"/>
<evidence type="ECO:0000313" key="10">
    <source>
        <dbReference type="Proteomes" id="UP000249082"/>
    </source>
</evidence>
<dbReference type="Pfam" id="PF01739">
    <property type="entry name" value="CheR"/>
    <property type="match status" value="1"/>
</dbReference>
<evidence type="ECO:0000256" key="1">
    <source>
        <dbReference type="ARBA" id="ARBA00001541"/>
    </source>
</evidence>
<keyword evidence="3 5" id="KW-0808">Transferase</keyword>
<protein>
    <recommendedName>
        <fullName evidence="5">Chemotaxis protein methyltransferase</fullName>
        <ecNumber evidence="5">2.1.1.80</ecNumber>
    </recommendedName>
</protein>
<sequence length="301" mass="33517">MTLLASPEGTSGSAASGASALGGTADLRPAQFRDIAAIMQREARIHLVEAKMTLVHSRLSRRLREHGLSSFVDYVALVQRDAQERHAMVVALTTNHTHFFRENHHFDHLRRDVLPRLQDRARKGEKVRIWSAGCSSGEEVYSIAMCLAGDGPTSAAWLQQGDVRLLATDISPPVVQAVRDARYSAATVEPIPESYRRRWMRAEANGDHVIADSLRELVAARVLNLFEPWPMRRKYDVIFCRNVMIYFDDTAKAELEARFVEMLAPGGTLYIGHSERLIGPAARLMKPVGQTIYARNDGASA</sequence>
<evidence type="ECO:0000256" key="6">
    <source>
        <dbReference type="PIRSR" id="PIRSR000410-1"/>
    </source>
</evidence>
<dbReference type="PANTHER" id="PTHR24422:SF19">
    <property type="entry name" value="CHEMOTAXIS PROTEIN METHYLTRANSFERASE"/>
    <property type="match status" value="1"/>
</dbReference>
<keyword evidence="2 5" id="KW-0489">Methyltransferase</keyword>
<dbReference type="Gene3D" id="3.40.50.150">
    <property type="entry name" value="Vaccinia Virus protein VP39"/>
    <property type="match status" value="1"/>
</dbReference>
<dbReference type="SMART" id="SM00138">
    <property type="entry name" value="MeTrc"/>
    <property type="match status" value="1"/>
</dbReference>
<evidence type="ECO:0000256" key="2">
    <source>
        <dbReference type="ARBA" id="ARBA00022603"/>
    </source>
</evidence>
<evidence type="ECO:0000256" key="3">
    <source>
        <dbReference type="ARBA" id="ARBA00022679"/>
    </source>
</evidence>